<sequence length="268" mass="28262">MYGSSHLFALSSALLPSALLPALLDTAGVSAREVPANIQCLYDALRANGTCRHQLATGFFAKDDGPSTFFYCGDHLADFGYVYLKGPDSALADMDVDCDGVQHGPGDDGRCASSNDTQAETSFQGIVAGYNKGITDLNPFVHPYVVFGNRGSKPGWPTFDPREYGIEPHAVVPVVCNNQLHFAVWGDENGDDGDKPMIGEASISLATLCFGDSVNGNSGHDGADVLYMPFAGPDAVPGPDGADWAATTPQAFEASLEAIGTRLLQRIP</sequence>
<comment type="catalytic activity">
    <reaction evidence="1 10">
        <text>Endohydrolysis of beta-(1-&gt;4)-linkages between D-glucosamine residues in a partly acetylated chitosan.</text>
        <dbReference type="EC" id="3.2.1.132"/>
    </reaction>
</comment>
<dbReference type="InterPro" id="IPR009939">
    <property type="entry name" value="Chitosanase_fungal"/>
</dbReference>
<keyword evidence="6 10" id="KW-0378">Hydrolase</keyword>
<organism evidence="11 12">
    <name type="scientific">Chaetomium strumarium</name>
    <dbReference type="NCBI Taxonomy" id="1170767"/>
    <lineage>
        <taxon>Eukaryota</taxon>
        <taxon>Fungi</taxon>
        <taxon>Dikarya</taxon>
        <taxon>Ascomycota</taxon>
        <taxon>Pezizomycotina</taxon>
        <taxon>Sordariomycetes</taxon>
        <taxon>Sordariomycetidae</taxon>
        <taxon>Sordariales</taxon>
        <taxon>Chaetomiaceae</taxon>
        <taxon>Chaetomium</taxon>
    </lineage>
</organism>
<dbReference type="Pfam" id="PF07335">
    <property type="entry name" value="Glyco_hydro_75"/>
    <property type="match status" value="1"/>
</dbReference>
<accession>A0AAJ0M379</accession>
<feature type="chain" id="PRO_5042317347" description="Endo-chitosanase" evidence="10">
    <location>
        <begin position="32"/>
        <end position="268"/>
    </location>
</feature>
<feature type="signal peptide" evidence="10">
    <location>
        <begin position="1"/>
        <end position="31"/>
    </location>
</feature>
<dbReference type="GO" id="GO:0000272">
    <property type="term" value="P:polysaccharide catabolic process"/>
    <property type="evidence" value="ECO:0007669"/>
    <property type="project" value="UniProtKB-KW"/>
</dbReference>
<evidence type="ECO:0000256" key="7">
    <source>
        <dbReference type="ARBA" id="ARBA00023277"/>
    </source>
</evidence>
<dbReference type="AlphaFoldDB" id="A0AAJ0M379"/>
<comment type="function">
    <text evidence="10">Chitosanase catalyzing the endo-type cleavage of chitosan, the deacylated form of chitin. Chitosanase may be crucial in the degradation of the deacetylated portion of chitin in the fungal cell wall.</text>
</comment>
<keyword evidence="4" id="KW-0964">Secreted</keyword>
<dbReference type="EC" id="3.2.1.132" evidence="10"/>
<protein>
    <recommendedName>
        <fullName evidence="10">Endo-chitosanase</fullName>
        <ecNumber evidence="10">3.2.1.132</ecNumber>
    </recommendedName>
</protein>
<dbReference type="GeneID" id="87883509"/>
<evidence type="ECO:0000256" key="8">
    <source>
        <dbReference type="ARBA" id="ARBA00023295"/>
    </source>
</evidence>
<dbReference type="Proteomes" id="UP001273166">
    <property type="component" value="Unassembled WGS sequence"/>
</dbReference>
<evidence type="ECO:0000256" key="9">
    <source>
        <dbReference type="ARBA" id="ARBA00023326"/>
    </source>
</evidence>
<evidence type="ECO:0000256" key="5">
    <source>
        <dbReference type="ARBA" id="ARBA00022729"/>
    </source>
</evidence>
<comment type="subcellular location">
    <subcellularLocation>
        <location evidence="2 10">Secreted</location>
    </subcellularLocation>
</comment>
<keyword evidence="12" id="KW-1185">Reference proteome</keyword>
<dbReference type="EMBL" id="JAUDZG010000003">
    <property type="protein sequence ID" value="KAK3307352.1"/>
    <property type="molecule type" value="Genomic_DNA"/>
</dbReference>
<dbReference type="PANTHER" id="PTHR42061:SF6">
    <property type="entry name" value="ENDO-CHITOSANASE"/>
    <property type="match status" value="1"/>
</dbReference>
<evidence type="ECO:0000256" key="6">
    <source>
        <dbReference type="ARBA" id="ARBA00022801"/>
    </source>
</evidence>
<dbReference type="PANTHER" id="PTHR42061">
    <property type="entry name" value="ENDO-CHITOSANASE"/>
    <property type="match status" value="1"/>
</dbReference>
<dbReference type="RefSeq" id="XP_062723132.1">
    <property type="nucleotide sequence ID" value="XM_062864680.1"/>
</dbReference>
<evidence type="ECO:0000256" key="2">
    <source>
        <dbReference type="ARBA" id="ARBA00004613"/>
    </source>
</evidence>
<evidence type="ECO:0000256" key="4">
    <source>
        <dbReference type="ARBA" id="ARBA00022525"/>
    </source>
</evidence>
<keyword evidence="9 10" id="KW-0624">Polysaccharide degradation</keyword>
<evidence type="ECO:0000256" key="3">
    <source>
        <dbReference type="ARBA" id="ARBA00007799"/>
    </source>
</evidence>
<gene>
    <name evidence="11" type="ORF">B0T15DRAFT_393308</name>
</gene>
<keyword evidence="7" id="KW-0119">Carbohydrate metabolism</keyword>
<proteinExistence type="inferred from homology"/>
<comment type="caution">
    <text evidence="11">The sequence shown here is derived from an EMBL/GenBank/DDBJ whole genome shotgun (WGS) entry which is preliminary data.</text>
</comment>
<evidence type="ECO:0000313" key="11">
    <source>
        <dbReference type="EMBL" id="KAK3307352.1"/>
    </source>
</evidence>
<evidence type="ECO:0000256" key="10">
    <source>
        <dbReference type="RuleBase" id="RU361208"/>
    </source>
</evidence>
<evidence type="ECO:0000256" key="1">
    <source>
        <dbReference type="ARBA" id="ARBA00000405"/>
    </source>
</evidence>
<keyword evidence="8 10" id="KW-0326">Glycosidase</keyword>
<name>A0AAJ0M379_9PEZI</name>
<keyword evidence="5 10" id="KW-0732">Signal</keyword>
<dbReference type="GO" id="GO:0016977">
    <property type="term" value="F:chitosanase activity"/>
    <property type="evidence" value="ECO:0007669"/>
    <property type="project" value="UniProtKB-EC"/>
</dbReference>
<comment type="similarity">
    <text evidence="3 10">Belongs to the glycosyl hydrolase 75 family.</text>
</comment>
<evidence type="ECO:0000313" key="12">
    <source>
        <dbReference type="Proteomes" id="UP001273166"/>
    </source>
</evidence>
<reference evidence="11" key="2">
    <citation type="submission" date="2023-06" db="EMBL/GenBank/DDBJ databases">
        <authorList>
            <consortium name="Lawrence Berkeley National Laboratory"/>
            <person name="Mondo S.J."/>
            <person name="Hensen N."/>
            <person name="Bonometti L."/>
            <person name="Westerberg I."/>
            <person name="Brannstrom I.O."/>
            <person name="Guillou S."/>
            <person name="Cros-Aarteil S."/>
            <person name="Calhoun S."/>
            <person name="Haridas S."/>
            <person name="Kuo A."/>
            <person name="Pangilinan J."/>
            <person name="Riley R."/>
            <person name="Labutti K."/>
            <person name="Andreopoulos B."/>
            <person name="Lipzen A."/>
            <person name="Chen C."/>
            <person name="Yanf M."/>
            <person name="Daum C."/>
            <person name="Ng V."/>
            <person name="Clum A."/>
            <person name="Steindorff A."/>
            <person name="Ohm R."/>
            <person name="Martin F."/>
            <person name="Silar P."/>
            <person name="Natvig D."/>
            <person name="Lalanne C."/>
            <person name="Gautier V."/>
            <person name="Ament-Velasquez S.L."/>
            <person name="Kruys A."/>
            <person name="Hutchinson M.I."/>
            <person name="Powell A.J."/>
            <person name="Barry K."/>
            <person name="Miller A.N."/>
            <person name="Grigoriev I.V."/>
            <person name="Debuchy R."/>
            <person name="Gladieux P."/>
            <person name="Thoren M.H."/>
            <person name="Johannesson H."/>
        </authorList>
    </citation>
    <scope>NUCLEOTIDE SEQUENCE</scope>
    <source>
        <strain evidence="11">CBS 333.67</strain>
    </source>
</reference>
<reference evidence="11" key="1">
    <citation type="journal article" date="2023" name="Mol. Phylogenet. Evol.">
        <title>Genome-scale phylogeny and comparative genomics of the fungal order Sordariales.</title>
        <authorList>
            <person name="Hensen N."/>
            <person name="Bonometti L."/>
            <person name="Westerberg I."/>
            <person name="Brannstrom I.O."/>
            <person name="Guillou S."/>
            <person name="Cros-Aarteil S."/>
            <person name="Calhoun S."/>
            <person name="Haridas S."/>
            <person name="Kuo A."/>
            <person name="Mondo S."/>
            <person name="Pangilinan J."/>
            <person name="Riley R."/>
            <person name="LaButti K."/>
            <person name="Andreopoulos B."/>
            <person name="Lipzen A."/>
            <person name="Chen C."/>
            <person name="Yan M."/>
            <person name="Daum C."/>
            <person name="Ng V."/>
            <person name="Clum A."/>
            <person name="Steindorff A."/>
            <person name="Ohm R.A."/>
            <person name="Martin F."/>
            <person name="Silar P."/>
            <person name="Natvig D.O."/>
            <person name="Lalanne C."/>
            <person name="Gautier V."/>
            <person name="Ament-Velasquez S.L."/>
            <person name="Kruys A."/>
            <person name="Hutchinson M.I."/>
            <person name="Powell A.J."/>
            <person name="Barry K."/>
            <person name="Miller A.N."/>
            <person name="Grigoriev I.V."/>
            <person name="Debuchy R."/>
            <person name="Gladieux P."/>
            <person name="Hiltunen Thoren M."/>
            <person name="Johannesson H."/>
        </authorList>
    </citation>
    <scope>NUCLEOTIDE SEQUENCE</scope>
    <source>
        <strain evidence="11">CBS 333.67</strain>
    </source>
</reference>
<dbReference type="GO" id="GO:0005576">
    <property type="term" value="C:extracellular region"/>
    <property type="evidence" value="ECO:0007669"/>
    <property type="project" value="UniProtKB-SubCell"/>
</dbReference>